<comment type="caution">
    <text evidence="4">The sequence shown here is derived from an EMBL/GenBank/DDBJ whole genome shotgun (WGS) entry which is preliminary data.</text>
</comment>
<dbReference type="EMBL" id="PGTK01000005">
    <property type="protein sequence ID" value="PJF30932.1"/>
    <property type="molecule type" value="Genomic_DNA"/>
</dbReference>
<dbReference type="Gene3D" id="3.10.180.10">
    <property type="entry name" value="2,3-Dihydroxybiphenyl 1,2-Dioxygenase, domain 1"/>
    <property type="match status" value="1"/>
</dbReference>
<dbReference type="InterPro" id="IPR017515">
    <property type="entry name" value="MeMalonyl-CoA_epimerase"/>
</dbReference>
<feature type="domain" description="VOC" evidence="3">
    <location>
        <begin position="4"/>
        <end position="132"/>
    </location>
</feature>
<evidence type="ECO:0000256" key="2">
    <source>
        <dbReference type="ARBA" id="ARBA00022723"/>
    </source>
</evidence>
<dbReference type="AlphaFoldDB" id="A0A2M8P055"/>
<accession>A0A2M8P055</accession>
<organism evidence="4 5">
    <name type="scientific">Candidatus Thermofonsia Clade 1 bacterium</name>
    <dbReference type="NCBI Taxonomy" id="2364210"/>
    <lineage>
        <taxon>Bacteria</taxon>
        <taxon>Bacillati</taxon>
        <taxon>Chloroflexota</taxon>
        <taxon>Candidatus Thermofontia</taxon>
        <taxon>Candidatus Thermofonsia Clade 1</taxon>
    </lineage>
</organism>
<name>A0A2M8P055_9CHLR</name>
<dbReference type="InterPro" id="IPR037523">
    <property type="entry name" value="VOC_core"/>
</dbReference>
<dbReference type="PROSITE" id="PS51819">
    <property type="entry name" value="VOC"/>
    <property type="match status" value="1"/>
</dbReference>
<proteinExistence type="inferred from homology"/>
<dbReference type="PANTHER" id="PTHR43048:SF3">
    <property type="entry name" value="METHYLMALONYL-COA EPIMERASE, MITOCHONDRIAL"/>
    <property type="match status" value="1"/>
</dbReference>
<reference evidence="4 5" key="1">
    <citation type="submission" date="2017-11" db="EMBL/GenBank/DDBJ databases">
        <title>Evolution of Phototrophy in the Chloroflexi Phylum Driven by Horizontal Gene Transfer.</title>
        <authorList>
            <person name="Ward L.M."/>
            <person name="Hemp J."/>
            <person name="Shih P.M."/>
            <person name="Mcglynn S.E."/>
            <person name="Fischer W."/>
        </authorList>
    </citation>
    <scope>NUCLEOTIDE SEQUENCE [LARGE SCALE GENOMIC DNA]</scope>
    <source>
        <strain evidence="4">CP2_2F</strain>
    </source>
</reference>
<dbReference type="GO" id="GO:0046872">
    <property type="term" value="F:metal ion binding"/>
    <property type="evidence" value="ECO:0007669"/>
    <property type="project" value="UniProtKB-KW"/>
</dbReference>
<evidence type="ECO:0000313" key="4">
    <source>
        <dbReference type="EMBL" id="PJF30932.1"/>
    </source>
</evidence>
<sequence length="136" mass="15084">MTFRLNHLAIVVEDIPQALAFWRDALGLPLGKTERNAEEEVEIAFLPLETGEIELIAPTNTTSGVAKYLAKRGAGLHHLCLEVPDLEAAMQRLRDHGVELINESPRVNAEGVRYCFVHPKSAFGALVELYELPRPS</sequence>
<dbReference type="PANTHER" id="PTHR43048">
    <property type="entry name" value="METHYLMALONYL-COA EPIMERASE"/>
    <property type="match status" value="1"/>
</dbReference>
<comment type="similarity">
    <text evidence="1">Belongs to the methylmalonyl-CoA epimerase family.</text>
</comment>
<dbReference type="Proteomes" id="UP000228921">
    <property type="component" value="Unassembled WGS sequence"/>
</dbReference>
<dbReference type="InterPro" id="IPR029068">
    <property type="entry name" value="Glyas_Bleomycin-R_OHBP_Dase"/>
</dbReference>
<dbReference type="GO" id="GO:0004493">
    <property type="term" value="F:methylmalonyl-CoA epimerase activity"/>
    <property type="evidence" value="ECO:0007669"/>
    <property type="project" value="TreeGrafter"/>
</dbReference>
<keyword evidence="2" id="KW-0479">Metal-binding</keyword>
<dbReference type="Pfam" id="PF13669">
    <property type="entry name" value="Glyoxalase_4"/>
    <property type="match status" value="1"/>
</dbReference>
<evidence type="ECO:0000313" key="5">
    <source>
        <dbReference type="Proteomes" id="UP000228921"/>
    </source>
</evidence>
<gene>
    <name evidence="4" type="primary">mce</name>
    <name evidence="4" type="ORF">CUN51_05455</name>
</gene>
<protein>
    <submittedName>
        <fullName evidence="4">Methylmalonyl-CoA epimerase</fullName>
    </submittedName>
</protein>
<dbReference type="InterPro" id="IPR051785">
    <property type="entry name" value="MMCE/EMCE_epimerase"/>
</dbReference>
<evidence type="ECO:0000256" key="1">
    <source>
        <dbReference type="ARBA" id="ARBA00009308"/>
    </source>
</evidence>
<dbReference type="SUPFAM" id="SSF54593">
    <property type="entry name" value="Glyoxalase/Bleomycin resistance protein/Dihydroxybiphenyl dioxygenase"/>
    <property type="match status" value="1"/>
</dbReference>
<dbReference type="CDD" id="cd07249">
    <property type="entry name" value="MMCE"/>
    <property type="match status" value="1"/>
</dbReference>
<evidence type="ECO:0000259" key="3">
    <source>
        <dbReference type="PROSITE" id="PS51819"/>
    </source>
</evidence>
<dbReference type="GO" id="GO:0046491">
    <property type="term" value="P:L-methylmalonyl-CoA metabolic process"/>
    <property type="evidence" value="ECO:0007669"/>
    <property type="project" value="TreeGrafter"/>
</dbReference>
<dbReference type="NCBIfam" id="TIGR03081">
    <property type="entry name" value="metmalonyl_epim"/>
    <property type="match status" value="1"/>
</dbReference>